<accession>A0A0C1QKN0</accession>
<dbReference type="RefSeq" id="WP_039457920.1">
    <property type="nucleotide sequence ID" value="NZ_JSWE01000157.1"/>
</dbReference>
<dbReference type="Proteomes" id="UP000031258">
    <property type="component" value="Unassembled WGS sequence"/>
</dbReference>
<evidence type="ECO:0000313" key="1">
    <source>
        <dbReference type="EMBL" id="KIE04693.1"/>
    </source>
</evidence>
<reference evidence="1 2" key="1">
    <citation type="submission" date="2014-11" db="EMBL/GenBank/DDBJ databases">
        <title>A Rickettsiales Symbiont of Amoebae With Ancient Features.</title>
        <authorList>
            <person name="Schulz F."/>
            <person name="Martijn J."/>
            <person name="Wascher F."/>
            <person name="Kostanjsek R."/>
            <person name="Ettema T.J."/>
            <person name="Horn M."/>
        </authorList>
    </citation>
    <scope>NUCLEOTIDE SEQUENCE [LARGE SCALE GENOMIC DNA]</scope>
    <source>
        <strain evidence="1 2">UWC36</strain>
    </source>
</reference>
<name>A0A0C1QKN0_9RICK</name>
<organism evidence="1 2">
    <name type="scientific">Candidatus Jidaibacter acanthamoebae</name>
    <dbReference type="NCBI Taxonomy" id="86105"/>
    <lineage>
        <taxon>Bacteria</taxon>
        <taxon>Pseudomonadati</taxon>
        <taxon>Pseudomonadota</taxon>
        <taxon>Alphaproteobacteria</taxon>
        <taxon>Rickettsiales</taxon>
        <taxon>Candidatus Midichloriaceae</taxon>
        <taxon>Candidatus Jidaibacter</taxon>
    </lineage>
</organism>
<comment type="caution">
    <text evidence="1">The sequence shown here is derived from an EMBL/GenBank/DDBJ whole genome shotgun (WGS) entry which is preliminary data.</text>
</comment>
<keyword evidence="2" id="KW-1185">Reference proteome</keyword>
<dbReference type="STRING" id="86105.NF27_GJ00030"/>
<proteinExistence type="predicted"/>
<dbReference type="AlphaFoldDB" id="A0A0C1QKN0"/>
<dbReference type="EMBL" id="JSWE01000157">
    <property type="protein sequence ID" value="KIE04693.1"/>
    <property type="molecule type" value="Genomic_DNA"/>
</dbReference>
<gene>
    <name evidence="1" type="ORF">NF27_GJ00030</name>
</gene>
<sequence length="81" mass="9160">MVENKLENDLLSHENSAEEILKESECNYDSYINSNVNSTIPEPVLSVPPEYTAINNISPYIISLHTISPNIIYEKIIVIIL</sequence>
<evidence type="ECO:0000313" key="2">
    <source>
        <dbReference type="Proteomes" id="UP000031258"/>
    </source>
</evidence>
<protein>
    <submittedName>
        <fullName evidence="1">Uncharacterized protein</fullName>
    </submittedName>
</protein>